<comment type="caution">
    <text evidence="1">The sequence shown here is derived from an EMBL/GenBank/DDBJ whole genome shotgun (WGS) entry which is preliminary data.</text>
</comment>
<name>A0A540KFY3_MALBA</name>
<sequence>MEASPKMVRLLFVAGKNGTESEGKLRLETKKKRTHKRNGRDECIAVNPNAETFSGK</sequence>
<dbReference type="Proteomes" id="UP000315295">
    <property type="component" value="Unassembled WGS sequence"/>
</dbReference>
<accession>A0A540KFY3</accession>
<dbReference type="AlphaFoldDB" id="A0A540KFY3"/>
<evidence type="ECO:0000313" key="1">
    <source>
        <dbReference type="EMBL" id="TQD73138.1"/>
    </source>
</evidence>
<organism evidence="1 2">
    <name type="scientific">Malus baccata</name>
    <name type="common">Siberian crab apple</name>
    <name type="synonym">Pyrus baccata</name>
    <dbReference type="NCBI Taxonomy" id="106549"/>
    <lineage>
        <taxon>Eukaryota</taxon>
        <taxon>Viridiplantae</taxon>
        <taxon>Streptophyta</taxon>
        <taxon>Embryophyta</taxon>
        <taxon>Tracheophyta</taxon>
        <taxon>Spermatophyta</taxon>
        <taxon>Magnoliopsida</taxon>
        <taxon>eudicotyledons</taxon>
        <taxon>Gunneridae</taxon>
        <taxon>Pentapetalae</taxon>
        <taxon>rosids</taxon>
        <taxon>fabids</taxon>
        <taxon>Rosales</taxon>
        <taxon>Rosaceae</taxon>
        <taxon>Amygdaloideae</taxon>
        <taxon>Maleae</taxon>
        <taxon>Malus</taxon>
    </lineage>
</organism>
<reference evidence="1 2" key="1">
    <citation type="journal article" date="2019" name="G3 (Bethesda)">
        <title>Sequencing of a Wild Apple (Malus baccata) Genome Unravels the Differences Between Cultivated and Wild Apple Species Regarding Disease Resistance and Cold Tolerance.</title>
        <authorList>
            <person name="Chen X."/>
        </authorList>
    </citation>
    <scope>NUCLEOTIDE SEQUENCE [LARGE SCALE GENOMIC DNA]</scope>
    <source>
        <strain evidence="2">cv. Shandingzi</strain>
        <tissue evidence="1">Leaves</tissue>
    </source>
</reference>
<proteinExistence type="predicted"/>
<protein>
    <submittedName>
        <fullName evidence="1">Uncharacterized protein</fullName>
    </submittedName>
</protein>
<keyword evidence="2" id="KW-1185">Reference proteome</keyword>
<dbReference type="EMBL" id="VIEB01001325">
    <property type="protein sequence ID" value="TQD73138.1"/>
    <property type="molecule type" value="Genomic_DNA"/>
</dbReference>
<evidence type="ECO:0000313" key="2">
    <source>
        <dbReference type="Proteomes" id="UP000315295"/>
    </source>
</evidence>
<gene>
    <name evidence="1" type="ORF">C1H46_041322</name>
</gene>